<dbReference type="RefSeq" id="WP_017467547.1">
    <property type="nucleotide sequence ID" value="NZ_BMEW01000001.1"/>
</dbReference>
<keyword evidence="4" id="KW-1185">Reference proteome</keyword>
<evidence type="ECO:0008006" key="5">
    <source>
        <dbReference type="Google" id="ProtNLM"/>
    </source>
</evidence>
<dbReference type="InterPro" id="IPR019494">
    <property type="entry name" value="FIST_C"/>
</dbReference>
<name>A0A1U7D7Q4_9RHOB</name>
<dbReference type="STRING" id="1229727.Ga0080559_TMP3395"/>
<reference evidence="3 4" key="1">
    <citation type="submission" date="2016-03" db="EMBL/GenBank/DDBJ databases">
        <title>Deep-sea bacteria in the southern Pacific.</title>
        <authorList>
            <person name="Tang K."/>
        </authorList>
    </citation>
    <scope>NUCLEOTIDE SEQUENCE [LARGE SCALE GENOMIC DNA]</scope>
    <source>
        <strain evidence="3 4">JLT2016</strain>
    </source>
</reference>
<evidence type="ECO:0000313" key="3">
    <source>
        <dbReference type="EMBL" id="APX24191.1"/>
    </source>
</evidence>
<dbReference type="Pfam" id="PF10442">
    <property type="entry name" value="FIST_C"/>
    <property type="match status" value="1"/>
</dbReference>
<accession>A0A1U7D7Q4</accession>
<dbReference type="InterPro" id="IPR013702">
    <property type="entry name" value="FIST_domain_N"/>
</dbReference>
<dbReference type="SMART" id="SM01204">
    <property type="entry name" value="FIST_C"/>
    <property type="match status" value="1"/>
</dbReference>
<gene>
    <name evidence="3" type="ORF">Ga0080559_TMP3395</name>
</gene>
<dbReference type="OrthoDB" id="9807948at2"/>
<feature type="domain" description="FIST C-domain" evidence="2">
    <location>
        <begin position="243"/>
        <end position="372"/>
    </location>
</feature>
<evidence type="ECO:0000259" key="2">
    <source>
        <dbReference type="SMART" id="SM01204"/>
    </source>
</evidence>
<feature type="domain" description="FIST" evidence="1">
    <location>
        <begin position="42"/>
        <end position="242"/>
    </location>
</feature>
<dbReference type="AlphaFoldDB" id="A0A1U7D7Q4"/>
<evidence type="ECO:0000313" key="4">
    <source>
        <dbReference type="Proteomes" id="UP000186559"/>
    </source>
</evidence>
<dbReference type="PANTHER" id="PTHR40252:SF2">
    <property type="entry name" value="BLR0328 PROTEIN"/>
    <property type="match status" value="1"/>
</dbReference>
<sequence>MDGARTGSAGEETTRAGALRVAQVCCGAPDPISDISEQLGPGPFELVCLFASPKADFAALNHAAIKAFGGADVFGCTTAGEIGRDGYEEGQIIAVAFPSELFTVDAMAIDGLDALDDRKVIDQIIQRRMTLNIDAPDKGSEFAFLMIDGLSLQEENVASVLASAMGPMPLFGGSTGDGTDFGSTWLAHNGRIRHNAALLALVRSRCPVKVFSLDHLLPTEVRMVVTRADPDRRIVHEINAEPAAAEYARLLGKDPNQLDTFTFAAHPVVVRLGDSHHVRSIQKVDEQGNLLFFSAINEGMVLTLAEHRDMAQHLDEALAGMSTQSAPTQILGCDCLLRRIEAGQFQQTRAISDILSKHNVVGFNTYGEQYGALHVNQTLTGVAFYPPESAESGEGGS</sequence>
<dbReference type="Pfam" id="PF08495">
    <property type="entry name" value="FIST"/>
    <property type="match status" value="1"/>
</dbReference>
<proteinExistence type="predicted"/>
<dbReference type="PANTHER" id="PTHR40252">
    <property type="entry name" value="BLR0328 PROTEIN"/>
    <property type="match status" value="1"/>
</dbReference>
<evidence type="ECO:0000259" key="1">
    <source>
        <dbReference type="SMART" id="SM00897"/>
    </source>
</evidence>
<dbReference type="EMBL" id="CP014796">
    <property type="protein sequence ID" value="APX24191.1"/>
    <property type="molecule type" value="Genomic_DNA"/>
</dbReference>
<dbReference type="SMART" id="SM00897">
    <property type="entry name" value="FIST"/>
    <property type="match status" value="1"/>
</dbReference>
<dbReference type="Proteomes" id="UP000186559">
    <property type="component" value="Chromosome"/>
</dbReference>
<protein>
    <recommendedName>
        <fullName evidence="5">GfdT protein</fullName>
    </recommendedName>
</protein>
<organism evidence="3 4">
    <name type="scientific">Salipiger profundus</name>
    <dbReference type="NCBI Taxonomy" id="1229727"/>
    <lineage>
        <taxon>Bacteria</taxon>
        <taxon>Pseudomonadati</taxon>
        <taxon>Pseudomonadota</taxon>
        <taxon>Alphaproteobacteria</taxon>
        <taxon>Rhodobacterales</taxon>
        <taxon>Roseobacteraceae</taxon>
        <taxon>Salipiger</taxon>
    </lineage>
</organism>
<dbReference type="KEGG" id="tpro:Ga0080559_TMP3395"/>